<evidence type="ECO:0000313" key="2">
    <source>
        <dbReference type="Proteomes" id="UP000321491"/>
    </source>
</evidence>
<name>A0A511V000_9BACI</name>
<sequence length="58" mass="6599">MKNIVHKLQNDMYNKLSSHSKLVRGAVRGCLDALFLLNERTLCHQGNNLKDAKISVDF</sequence>
<reference evidence="1 2" key="1">
    <citation type="submission" date="2019-07" db="EMBL/GenBank/DDBJ databases">
        <title>Whole genome shotgun sequence of Cerasibacillus quisquiliarum NBRC 102429.</title>
        <authorList>
            <person name="Hosoyama A."/>
            <person name="Uohara A."/>
            <person name="Ohji S."/>
            <person name="Ichikawa N."/>
        </authorList>
    </citation>
    <scope>NUCLEOTIDE SEQUENCE [LARGE SCALE GENOMIC DNA]</scope>
    <source>
        <strain evidence="1 2">NBRC 102429</strain>
    </source>
</reference>
<dbReference type="Proteomes" id="UP000321491">
    <property type="component" value="Unassembled WGS sequence"/>
</dbReference>
<evidence type="ECO:0000313" key="1">
    <source>
        <dbReference type="EMBL" id="GEN32234.1"/>
    </source>
</evidence>
<gene>
    <name evidence="1" type="ORF">CQU01_24720</name>
</gene>
<accession>A0A511V000</accession>
<keyword evidence="2" id="KW-1185">Reference proteome</keyword>
<comment type="caution">
    <text evidence="1">The sequence shown here is derived from an EMBL/GenBank/DDBJ whole genome shotgun (WGS) entry which is preliminary data.</text>
</comment>
<dbReference type="AlphaFoldDB" id="A0A511V000"/>
<protein>
    <submittedName>
        <fullName evidence="1">Uncharacterized protein</fullName>
    </submittedName>
</protein>
<proteinExistence type="predicted"/>
<dbReference type="EMBL" id="BJXW01000035">
    <property type="protein sequence ID" value="GEN32234.1"/>
    <property type="molecule type" value="Genomic_DNA"/>
</dbReference>
<organism evidence="1 2">
    <name type="scientific">Cerasibacillus quisquiliarum</name>
    <dbReference type="NCBI Taxonomy" id="227865"/>
    <lineage>
        <taxon>Bacteria</taxon>
        <taxon>Bacillati</taxon>
        <taxon>Bacillota</taxon>
        <taxon>Bacilli</taxon>
        <taxon>Bacillales</taxon>
        <taxon>Bacillaceae</taxon>
        <taxon>Cerasibacillus</taxon>
    </lineage>
</organism>